<sequence length="70" mass="7820">MAKTLADDMTLVESLSYVLAQYDAPKWLSDHIATVADNWETRKDAPNYGKPEHPEGFEGWCLCDECLASA</sequence>
<dbReference type="RefSeq" id="WP_146534801.1">
    <property type="nucleotide sequence ID" value="NZ_SJPX01000003.1"/>
</dbReference>
<comment type="caution">
    <text evidence="1">The sequence shown here is derived from an EMBL/GenBank/DDBJ whole genome shotgun (WGS) entry which is preliminary data.</text>
</comment>
<keyword evidence="2" id="KW-1185">Reference proteome</keyword>
<dbReference type="Proteomes" id="UP000317977">
    <property type="component" value="Unassembled WGS sequence"/>
</dbReference>
<name>A0A5C6ENW2_9BACT</name>
<reference evidence="1 2" key="1">
    <citation type="submission" date="2019-02" db="EMBL/GenBank/DDBJ databases">
        <title>Deep-cultivation of Planctomycetes and their phenomic and genomic characterization uncovers novel biology.</title>
        <authorList>
            <person name="Wiegand S."/>
            <person name="Jogler M."/>
            <person name="Boedeker C."/>
            <person name="Pinto D."/>
            <person name="Vollmers J."/>
            <person name="Rivas-Marin E."/>
            <person name="Kohn T."/>
            <person name="Peeters S.H."/>
            <person name="Heuer A."/>
            <person name="Rast P."/>
            <person name="Oberbeckmann S."/>
            <person name="Bunk B."/>
            <person name="Jeske O."/>
            <person name="Meyerdierks A."/>
            <person name="Storesund J.E."/>
            <person name="Kallscheuer N."/>
            <person name="Luecker S."/>
            <person name="Lage O.M."/>
            <person name="Pohl T."/>
            <person name="Merkel B.J."/>
            <person name="Hornburger P."/>
            <person name="Mueller R.-W."/>
            <person name="Bruemmer F."/>
            <person name="Labrenz M."/>
            <person name="Spormann A.M."/>
            <person name="Op Den Camp H."/>
            <person name="Overmann J."/>
            <person name="Amann R."/>
            <person name="Jetten M.S.M."/>
            <person name="Mascher T."/>
            <person name="Medema M.H."/>
            <person name="Devos D.P."/>
            <person name="Kaster A.-K."/>
            <person name="Ovreas L."/>
            <person name="Rohde M."/>
            <person name="Galperin M.Y."/>
            <person name="Jogler C."/>
        </authorList>
    </citation>
    <scope>NUCLEOTIDE SEQUENCE [LARGE SCALE GENOMIC DNA]</scope>
    <source>
        <strain evidence="1 2">Poly59</strain>
    </source>
</reference>
<organism evidence="1 2">
    <name type="scientific">Rubripirellula reticaptiva</name>
    <dbReference type="NCBI Taxonomy" id="2528013"/>
    <lineage>
        <taxon>Bacteria</taxon>
        <taxon>Pseudomonadati</taxon>
        <taxon>Planctomycetota</taxon>
        <taxon>Planctomycetia</taxon>
        <taxon>Pirellulales</taxon>
        <taxon>Pirellulaceae</taxon>
        <taxon>Rubripirellula</taxon>
    </lineage>
</organism>
<dbReference type="AlphaFoldDB" id="A0A5C6ENW2"/>
<dbReference type="EMBL" id="SJPX01000003">
    <property type="protein sequence ID" value="TWU51443.1"/>
    <property type="molecule type" value="Genomic_DNA"/>
</dbReference>
<protein>
    <submittedName>
        <fullName evidence="1">Uncharacterized protein</fullName>
    </submittedName>
</protein>
<evidence type="ECO:0000313" key="1">
    <source>
        <dbReference type="EMBL" id="TWU51443.1"/>
    </source>
</evidence>
<proteinExistence type="predicted"/>
<accession>A0A5C6ENW2</accession>
<evidence type="ECO:0000313" key="2">
    <source>
        <dbReference type="Proteomes" id="UP000317977"/>
    </source>
</evidence>
<gene>
    <name evidence="1" type="ORF">Poly59_30350</name>
</gene>